<protein>
    <submittedName>
        <fullName evidence="1">Uncharacterized protein</fullName>
    </submittedName>
</protein>
<sequence>MDSPATPPTKNITQIKTAHNLHQPPIPCPYSAHADNVASEGVKYELHPPEGLRGGAGASGRRQGHQHYQISRVSYLSSKVFQDGSAIDCRRSSNSAMASGPVLQMSVDTTHRELKAGSKQLVCVADLLACRHVTRYLLGFSLINYIPQHCSAPGAYSGPGRLYGLAKIDNKPADQPWPSVILPWLSPCRSPCLPCHQPETNQDFTG</sequence>
<dbReference type="EMBL" id="VSRR010002082">
    <property type="protein sequence ID" value="MPC29493.1"/>
    <property type="molecule type" value="Genomic_DNA"/>
</dbReference>
<organism evidence="1 2">
    <name type="scientific">Portunus trituberculatus</name>
    <name type="common">Swimming crab</name>
    <name type="synonym">Neptunus trituberculatus</name>
    <dbReference type="NCBI Taxonomy" id="210409"/>
    <lineage>
        <taxon>Eukaryota</taxon>
        <taxon>Metazoa</taxon>
        <taxon>Ecdysozoa</taxon>
        <taxon>Arthropoda</taxon>
        <taxon>Crustacea</taxon>
        <taxon>Multicrustacea</taxon>
        <taxon>Malacostraca</taxon>
        <taxon>Eumalacostraca</taxon>
        <taxon>Eucarida</taxon>
        <taxon>Decapoda</taxon>
        <taxon>Pleocyemata</taxon>
        <taxon>Brachyura</taxon>
        <taxon>Eubrachyura</taxon>
        <taxon>Portunoidea</taxon>
        <taxon>Portunidae</taxon>
        <taxon>Portuninae</taxon>
        <taxon>Portunus</taxon>
    </lineage>
</organism>
<proteinExistence type="predicted"/>
<gene>
    <name evidence="1" type="ORF">E2C01_022729</name>
</gene>
<evidence type="ECO:0000313" key="1">
    <source>
        <dbReference type="EMBL" id="MPC29493.1"/>
    </source>
</evidence>
<evidence type="ECO:0000313" key="2">
    <source>
        <dbReference type="Proteomes" id="UP000324222"/>
    </source>
</evidence>
<comment type="caution">
    <text evidence="1">The sequence shown here is derived from an EMBL/GenBank/DDBJ whole genome shotgun (WGS) entry which is preliminary data.</text>
</comment>
<dbReference type="AlphaFoldDB" id="A0A5B7E8X2"/>
<name>A0A5B7E8X2_PORTR</name>
<dbReference type="Proteomes" id="UP000324222">
    <property type="component" value="Unassembled WGS sequence"/>
</dbReference>
<accession>A0A5B7E8X2</accession>
<reference evidence="1 2" key="1">
    <citation type="submission" date="2019-05" db="EMBL/GenBank/DDBJ databases">
        <title>Another draft genome of Portunus trituberculatus and its Hox gene families provides insights of decapod evolution.</title>
        <authorList>
            <person name="Jeong J.-H."/>
            <person name="Song I."/>
            <person name="Kim S."/>
            <person name="Choi T."/>
            <person name="Kim D."/>
            <person name="Ryu S."/>
            <person name="Kim W."/>
        </authorList>
    </citation>
    <scope>NUCLEOTIDE SEQUENCE [LARGE SCALE GENOMIC DNA]</scope>
    <source>
        <tissue evidence="1">Muscle</tissue>
    </source>
</reference>
<keyword evidence="2" id="KW-1185">Reference proteome</keyword>